<feature type="transmembrane region" description="Helical" evidence="1">
    <location>
        <begin position="62"/>
        <end position="81"/>
    </location>
</feature>
<dbReference type="PANTHER" id="PTHR36833:SF1">
    <property type="entry name" value="INTEGRAL MEMBRANE TRANSPORT PROTEIN"/>
    <property type="match status" value="1"/>
</dbReference>
<dbReference type="Proteomes" id="UP000316330">
    <property type="component" value="Unassembled WGS sequence"/>
</dbReference>
<keyword evidence="1" id="KW-0472">Membrane</keyword>
<evidence type="ECO:0000256" key="1">
    <source>
        <dbReference type="SAM" id="Phobius"/>
    </source>
</evidence>
<feature type="transmembrane region" description="Helical" evidence="1">
    <location>
        <begin position="142"/>
        <end position="174"/>
    </location>
</feature>
<comment type="caution">
    <text evidence="2">The sequence shown here is derived from an EMBL/GenBank/DDBJ whole genome shotgun (WGS) entry which is preliminary data.</text>
</comment>
<name>A0A559JL96_9BACL</name>
<dbReference type="EMBL" id="VNJJ01000005">
    <property type="protein sequence ID" value="TVY00640.1"/>
    <property type="molecule type" value="Genomic_DNA"/>
</dbReference>
<feature type="transmembrane region" description="Helical" evidence="1">
    <location>
        <begin position="195"/>
        <end position="215"/>
    </location>
</feature>
<protein>
    <submittedName>
        <fullName evidence="2">ABC transporter permease</fullName>
    </submittedName>
</protein>
<keyword evidence="1" id="KW-1133">Transmembrane helix</keyword>
<organism evidence="2 3">
    <name type="scientific">Cohnella terricola</name>
    <dbReference type="NCBI Taxonomy" id="1289167"/>
    <lineage>
        <taxon>Bacteria</taxon>
        <taxon>Bacillati</taxon>
        <taxon>Bacillota</taxon>
        <taxon>Bacilli</taxon>
        <taxon>Bacillales</taxon>
        <taxon>Paenibacillaceae</taxon>
        <taxon>Cohnella</taxon>
    </lineage>
</organism>
<feature type="transmembrane region" description="Helical" evidence="1">
    <location>
        <begin position="117"/>
        <end position="136"/>
    </location>
</feature>
<keyword evidence="1" id="KW-0812">Transmembrane</keyword>
<dbReference type="RefSeq" id="WP_144701398.1">
    <property type="nucleotide sequence ID" value="NZ_VNJJ01000005.1"/>
</dbReference>
<accession>A0A559JL96</accession>
<reference evidence="2 3" key="1">
    <citation type="submission" date="2019-07" db="EMBL/GenBank/DDBJ databases">
        <authorList>
            <person name="Kim J."/>
        </authorList>
    </citation>
    <scope>NUCLEOTIDE SEQUENCE [LARGE SCALE GENOMIC DNA]</scope>
    <source>
        <strain evidence="2 3">G13</strain>
    </source>
</reference>
<dbReference type="InterPro" id="IPR010390">
    <property type="entry name" value="ABC-2_transporter-like"/>
</dbReference>
<feature type="transmembrane region" description="Helical" evidence="1">
    <location>
        <begin position="235"/>
        <end position="255"/>
    </location>
</feature>
<gene>
    <name evidence="2" type="ORF">FPZ45_11565</name>
</gene>
<proteinExistence type="predicted"/>
<evidence type="ECO:0000313" key="2">
    <source>
        <dbReference type="EMBL" id="TVY00640.1"/>
    </source>
</evidence>
<keyword evidence="3" id="KW-1185">Reference proteome</keyword>
<feature type="transmembrane region" description="Helical" evidence="1">
    <location>
        <begin position="25"/>
        <end position="47"/>
    </location>
</feature>
<dbReference type="AlphaFoldDB" id="A0A559JL96"/>
<dbReference type="Pfam" id="PF06182">
    <property type="entry name" value="ABC2_membrane_6"/>
    <property type="match status" value="1"/>
</dbReference>
<sequence>MRFLKLYARFIPIYFKSKTEHGFGFYMDFVGFALNHVVSYFVIWALMSRFQTINGWNMYEVMLMYTLNMLTFGIAAVFFFFQMTDVEEDVHMGTFDSLLVKPINPFVHMIIRAFGHFFLGDIVIAVGMLVFCFHKLGLSLDFGSAIAFIAVLLGGVLVQAAFIVISGSACFWLVRSRSLMNMVLFGIRDLMDYPVSIYGTVLRGVLTFVIPYAFVNFYPAQLILNRNDDALFASWLPYATPAVGLLLFAIGYRVWNAGLNRYQGTGS</sequence>
<evidence type="ECO:0000313" key="3">
    <source>
        <dbReference type="Proteomes" id="UP000316330"/>
    </source>
</evidence>
<dbReference type="PANTHER" id="PTHR36833">
    <property type="entry name" value="SLR0610 PROTEIN-RELATED"/>
    <property type="match status" value="1"/>
</dbReference>
<dbReference type="OrthoDB" id="9788195at2"/>